<evidence type="ECO:0000313" key="5">
    <source>
        <dbReference type="EMBL" id="OQW87181.1"/>
    </source>
</evidence>
<evidence type="ECO:0000256" key="3">
    <source>
        <dbReference type="ARBA" id="ARBA00023163"/>
    </source>
</evidence>
<dbReference type="PROSITE" id="PS01124">
    <property type="entry name" value="HTH_ARAC_FAMILY_2"/>
    <property type="match status" value="1"/>
</dbReference>
<gene>
    <name evidence="5" type="ORF">BWK72_14565</name>
</gene>
<reference evidence="5 6" key="1">
    <citation type="submission" date="2017-01" db="EMBL/GenBank/DDBJ databases">
        <title>Novel large sulfur bacteria in the metagenomes of groundwater-fed chemosynthetic microbial mats in the Lake Huron basin.</title>
        <authorList>
            <person name="Sharrar A.M."/>
            <person name="Flood B.E."/>
            <person name="Bailey J.V."/>
            <person name="Jones D.S."/>
            <person name="Biddanda B."/>
            <person name="Ruberg S.A."/>
            <person name="Marcus D.N."/>
            <person name="Dick G.J."/>
        </authorList>
    </citation>
    <scope>NUCLEOTIDE SEQUENCE [LARGE SCALE GENOMIC DNA]</scope>
    <source>
        <strain evidence="5">A7</strain>
    </source>
</reference>
<comment type="caution">
    <text evidence="5">The sequence shown here is derived from an EMBL/GenBank/DDBJ whole genome shotgun (WGS) entry which is preliminary data.</text>
</comment>
<protein>
    <recommendedName>
        <fullName evidence="4">HTH araC/xylS-type domain-containing protein</fullName>
    </recommendedName>
</protein>
<dbReference type="PROSITE" id="PS00041">
    <property type="entry name" value="HTH_ARAC_FAMILY_1"/>
    <property type="match status" value="1"/>
</dbReference>
<proteinExistence type="predicted"/>
<feature type="domain" description="HTH araC/xylS-type" evidence="4">
    <location>
        <begin position="1"/>
        <end position="50"/>
    </location>
</feature>
<evidence type="ECO:0000313" key="6">
    <source>
        <dbReference type="Proteomes" id="UP000192505"/>
    </source>
</evidence>
<dbReference type="GO" id="GO:0043565">
    <property type="term" value="F:sequence-specific DNA binding"/>
    <property type="evidence" value="ECO:0007669"/>
    <property type="project" value="InterPro"/>
</dbReference>
<dbReference type="Pfam" id="PF12833">
    <property type="entry name" value="HTH_18"/>
    <property type="match status" value="1"/>
</dbReference>
<dbReference type="SUPFAM" id="SSF46689">
    <property type="entry name" value="Homeodomain-like"/>
    <property type="match status" value="1"/>
</dbReference>
<keyword evidence="3" id="KW-0804">Transcription</keyword>
<name>A0A1W9KS42_9BURK</name>
<keyword evidence="1" id="KW-0805">Transcription regulation</keyword>
<dbReference type="InterPro" id="IPR009057">
    <property type="entry name" value="Homeodomain-like_sf"/>
</dbReference>
<sequence length="62" mass="7058">MRMDHVHWRVLNSNHSLAGIADEVGIGNASNLCWVFRKRFGYSPSTLRSDKMTSHINKNSTI</sequence>
<dbReference type="Proteomes" id="UP000192505">
    <property type="component" value="Unassembled WGS sequence"/>
</dbReference>
<accession>A0A1W9KS42</accession>
<dbReference type="AlphaFoldDB" id="A0A1W9KS42"/>
<dbReference type="InterPro" id="IPR018060">
    <property type="entry name" value="HTH_AraC"/>
</dbReference>
<organism evidence="5 6">
    <name type="scientific">Rhodoferax ferrireducens</name>
    <dbReference type="NCBI Taxonomy" id="192843"/>
    <lineage>
        <taxon>Bacteria</taxon>
        <taxon>Pseudomonadati</taxon>
        <taxon>Pseudomonadota</taxon>
        <taxon>Betaproteobacteria</taxon>
        <taxon>Burkholderiales</taxon>
        <taxon>Comamonadaceae</taxon>
        <taxon>Rhodoferax</taxon>
    </lineage>
</organism>
<dbReference type="InterPro" id="IPR018062">
    <property type="entry name" value="HTH_AraC-typ_CS"/>
</dbReference>
<dbReference type="Gene3D" id="1.10.10.60">
    <property type="entry name" value="Homeodomain-like"/>
    <property type="match status" value="1"/>
</dbReference>
<evidence type="ECO:0000256" key="2">
    <source>
        <dbReference type="ARBA" id="ARBA00023125"/>
    </source>
</evidence>
<dbReference type="EMBL" id="MTEI01000010">
    <property type="protein sequence ID" value="OQW87181.1"/>
    <property type="molecule type" value="Genomic_DNA"/>
</dbReference>
<evidence type="ECO:0000259" key="4">
    <source>
        <dbReference type="PROSITE" id="PS01124"/>
    </source>
</evidence>
<dbReference type="GO" id="GO:0003700">
    <property type="term" value="F:DNA-binding transcription factor activity"/>
    <property type="evidence" value="ECO:0007669"/>
    <property type="project" value="InterPro"/>
</dbReference>
<keyword evidence="2" id="KW-0238">DNA-binding</keyword>
<evidence type="ECO:0000256" key="1">
    <source>
        <dbReference type="ARBA" id="ARBA00023015"/>
    </source>
</evidence>